<dbReference type="AlphaFoldDB" id="A0A0F9AUQ3"/>
<proteinExistence type="predicted"/>
<comment type="caution">
    <text evidence="1">The sequence shown here is derived from an EMBL/GenBank/DDBJ whole genome shotgun (WGS) entry which is preliminary data.</text>
</comment>
<dbReference type="InterPro" id="IPR036721">
    <property type="entry name" value="RCK_C_sf"/>
</dbReference>
<evidence type="ECO:0000313" key="1">
    <source>
        <dbReference type="EMBL" id="KKL05362.1"/>
    </source>
</evidence>
<gene>
    <name evidence="1" type="ORF">LCGC14_2606800</name>
</gene>
<dbReference type="Gene3D" id="3.30.70.1450">
    <property type="entry name" value="Regulator of K+ conductance, C-terminal domain"/>
    <property type="match status" value="1"/>
</dbReference>
<dbReference type="GO" id="GO:0006813">
    <property type="term" value="P:potassium ion transport"/>
    <property type="evidence" value="ECO:0007669"/>
    <property type="project" value="InterPro"/>
</dbReference>
<protein>
    <recommendedName>
        <fullName evidence="2">RCK C-terminal domain-containing protein</fullName>
    </recommendedName>
</protein>
<organism evidence="1">
    <name type="scientific">marine sediment metagenome</name>
    <dbReference type="NCBI Taxonomy" id="412755"/>
    <lineage>
        <taxon>unclassified sequences</taxon>
        <taxon>metagenomes</taxon>
        <taxon>ecological metagenomes</taxon>
    </lineage>
</organism>
<name>A0A0F9AUQ3_9ZZZZ</name>
<evidence type="ECO:0008006" key="2">
    <source>
        <dbReference type="Google" id="ProtNLM"/>
    </source>
</evidence>
<accession>A0A0F9AUQ3</accession>
<sequence>MNINPAPDVILSKDDELILIGTAEAEKLFIKSYS</sequence>
<dbReference type="EMBL" id="LAZR01044151">
    <property type="protein sequence ID" value="KKL05362.1"/>
    <property type="molecule type" value="Genomic_DNA"/>
</dbReference>
<reference evidence="1" key="1">
    <citation type="journal article" date="2015" name="Nature">
        <title>Complex archaea that bridge the gap between prokaryotes and eukaryotes.</title>
        <authorList>
            <person name="Spang A."/>
            <person name="Saw J.H."/>
            <person name="Jorgensen S.L."/>
            <person name="Zaremba-Niedzwiedzka K."/>
            <person name="Martijn J."/>
            <person name="Lind A.E."/>
            <person name="van Eijk R."/>
            <person name="Schleper C."/>
            <person name="Guy L."/>
            <person name="Ettema T.J."/>
        </authorList>
    </citation>
    <scope>NUCLEOTIDE SEQUENCE</scope>
</reference>